<keyword evidence="4" id="KW-1185">Reference proteome</keyword>
<evidence type="ECO:0000313" key="3">
    <source>
        <dbReference type="EMBL" id="TQN33254.1"/>
    </source>
</evidence>
<feature type="domain" description="FHA" evidence="2">
    <location>
        <begin position="125"/>
        <end position="184"/>
    </location>
</feature>
<dbReference type="Gene3D" id="2.60.200.20">
    <property type="match status" value="1"/>
</dbReference>
<dbReference type="OrthoDB" id="5111283at2"/>
<evidence type="ECO:0000259" key="2">
    <source>
        <dbReference type="PROSITE" id="PS50006"/>
    </source>
</evidence>
<proteinExistence type="predicted"/>
<dbReference type="InterPro" id="IPR000253">
    <property type="entry name" value="FHA_dom"/>
</dbReference>
<gene>
    <name evidence="3" type="ORF">FHX37_3259</name>
</gene>
<evidence type="ECO:0000256" key="1">
    <source>
        <dbReference type="ARBA" id="ARBA00022553"/>
    </source>
</evidence>
<organism evidence="3 4">
    <name type="scientific">Haloactinospora alba</name>
    <dbReference type="NCBI Taxonomy" id="405555"/>
    <lineage>
        <taxon>Bacteria</taxon>
        <taxon>Bacillati</taxon>
        <taxon>Actinomycetota</taxon>
        <taxon>Actinomycetes</taxon>
        <taxon>Streptosporangiales</taxon>
        <taxon>Nocardiopsidaceae</taxon>
        <taxon>Haloactinospora</taxon>
    </lineage>
</organism>
<accession>A0A543NN58</accession>
<dbReference type="AlphaFoldDB" id="A0A543NN58"/>
<reference evidence="3 4" key="1">
    <citation type="submission" date="2019-06" db="EMBL/GenBank/DDBJ databases">
        <title>Sequencing the genomes of 1000 actinobacteria strains.</title>
        <authorList>
            <person name="Klenk H.-P."/>
        </authorList>
    </citation>
    <scope>NUCLEOTIDE SEQUENCE [LARGE SCALE GENOMIC DNA]</scope>
    <source>
        <strain evidence="3 4">DSM 45015</strain>
    </source>
</reference>
<dbReference type="PROSITE" id="PS50006">
    <property type="entry name" value="FHA_DOMAIN"/>
    <property type="match status" value="1"/>
</dbReference>
<comment type="caution">
    <text evidence="3">The sequence shown here is derived from an EMBL/GenBank/DDBJ whole genome shotgun (WGS) entry which is preliminary data.</text>
</comment>
<dbReference type="SUPFAM" id="SSF49879">
    <property type="entry name" value="SMAD/FHA domain"/>
    <property type="match status" value="1"/>
</dbReference>
<dbReference type="Proteomes" id="UP000317422">
    <property type="component" value="Unassembled WGS sequence"/>
</dbReference>
<protein>
    <submittedName>
        <fullName evidence="3">FHA domain-containing protein</fullName>
    </submittedName>
</protein>
<dbReference type="InterPro" id="IPR008984">
    <property type="entry name" value="SMAD_FHA_dom_sf"/>
</dbReference>
<name>A0A543NN58_9ACTN</name>
<keyword evidence="1" id="KW-0597">Phosphoprotein</keyword>
<evidence type="ECO:0000313" key="4">
    <source>
        <dbReference type="Proteomes" id="UP000317422"/>
    </source>
</evidence>
<dbReference type="Pfam" id="PF00498">
    <property type="entry name" value="FHA"/>
    <property type="match status" value="1"/>
</dbReference>
<sequence length="218" mass="22488">MPHCPAGHGPAPSDRCGVCGVGAVEPAEVAAPAEEGTPPARPPCPECGLVRFGRFCEACGYDFTTGTPHPRTRGPGARGGGWVAVVDTDLDQYRSMVERGLLDSEAVPFPSHARQHRTVLHGWQVTIGRGGVAPGGALGIDLDACSGDPAVSHAHAALLARADGSWAVADLGSTNGTTLNGDTVPLASGTEVSLRSEDRLRMGAWTVITVRHETGRDG</sequence>
<dbReference type="EMBL" id="VFQC01000001">
    <property type="protein sequence ID" value="TQN33254.1"/>
    <property type="molecule type" value="Genomic_DNA"/>
</dbReference>